<evidence type="ECO:0000256" key="1">
    <source>
        <dbReference type="ARBA" id="ARBA00001946"/>
    </source>
</evidence>
<dbReference type="GO" id="GO:0016829">
    <property type="term" value="F:lyase activity"/>
    <property type="evidence" value="ECO:0007669"/>
    <property type="project" value="UniProtKB-KW"/>
</dbReference>
<dbReference type="InterPro" id="IPR005000">
    <property type="entry name" value="Aldolase/citrate-lyase_domain"/>
</dbReference>
<dbReference type="Gene3D" id="3.20.20.60">
    <property type="entry name" value="Phosphoenolpyruvate-binding domains"/>
    <property type="match status" value="1"/>
</dbReference>
<evidence type="ECO:0000313" key="7">
    <source>
        <dbReference type="EMBL" id="GGF53061.1"/>
    </source>
</evidence>
<dbReference type="PANTHER" id="PTHR32308">
    <property type="entry name" value="LYASE BETA SUBUNIT, PUTATIVE (AFU_ORTHOLOGUE AFUA_4G13030)-RELATED"/>
    <property type="match status" value="1"/>
</dbReference>
<dbReference type="InterPro" id="IPR011206">
    <property type="entry name" value="Citrate_lyase_beta/mcl1/mcl2"/>
</dbReference>
<evidence type="ECO:0000313" key="8">
    <source>
        <dbReference type="Proteomes" id="UP000649179"/>
    </source>
</evidence>
<feature type="binding site" evidence="4">
    <location>
        <position position="123"/>
    </location>
    <ligand>
        <name>substrate</name>
    </ligand>
</feature>
<keyword evidence="8" id="KW-1185">Reference proteome</keyword>
<feature type="binding site" evidence="4">
    <location>
        <position position="70"/>
    </location>
    <ligand>
        <name>substrate</name>
    </ligand>
</feature>
<sequence length="279" mass="29332">MSGGRLPRSYLYAPGNRPDLIPKAWSGAAEAVIVDLEDAVPLAEKDAARAQVAAWAAGVDAGSGPELWVRVNPGPTAAEDVAAMCGAPLTGVVLAKATATGVEELTALIRDQGDDWRVSPLLETAGAVLEAPRIAGLPGVTRMQLGEYDLCAELGVVPGEDERELDWARAQVVVASSAAGIAPPVAPVSIEVEDTALFRERTVRARRQGFFGRACIHPAQLETVHDAFTPSPEEVAAARDTLRLLAEAEERGHGTVLDDAGRLVDEATIRTARRVLGLV</sequence>
<name>A0A917BPP9_9ACTN</name>
<dbReference type="Pfam" id="PF03328">
    <property type="entry name" value="HpcH_HpaI"/>
    <property type="match status" value="1"/>
</dbReference>
<keyword evidence="7" id="KW-0456">Lyase</keyword>
<dbReference type="InterPro" id="IPR015813">
    <property type="entry name" value="Pyrv/PenolPyrv_kinase-like_dom"/>
</dbReference>
<dbReference type="Proteomes" id="UP000649179">
    <property type="component" value="Unassembled WGS sequence"/>
</dbReference>
<comment type="caution">
    <text evidence="7">The sequence shown here is derived from an EMBL/GenBank/DDBJ whole genome shotgun (WGS) entry which is preliminary data.</text>
</comment>
<accession>A0A917BPP9</accession>
<feature type="binding site" evidence="5">
    <location>
        <position position="123"/>
    </location>
    <ligand>
        <name>Mg(2+)</name>
        <dbReference type="ChEBI" id="CHEBI:18420"/>
    </ligand>
</feature>
<dbReference type="EMBL" id="BMKQ01000001">
    <property type="protein sequence ID" value="GGF53061.1"/>
    <property type="molecule type" value="Genomic_DNA"/>
</dbReference>
<dbReference type="InterPro" id="IPR040442">
    <property type="entry name" value="Pyrv_kinase-like_dom_sf"/>
</dbReference>
<evidence type="ECO:0000256" key="5">
    <source>
        <dbReference type="PIRSR" id="PIRSR015582-2"/>
    </source>
</evidence>
<proteinExistence type="predicted"/>
<dbReference type="PANTHER" id="PTHR32308:SF10">
    <property type="entry name" value="CITRATE LYASE SUBUNIT BETA"/>
    <property type="match status" value="1"/>
</dbReference>
<dbReference type="GO" id="GO:0006107">
    <property type="term" value="P:oxaloacetate metabolic process"/>
    <property type="evidence" value="ECO:0007669"/>
    <property type="project" value="TreeGrafter"/>
</dbReference>
<dbReference type="AlphaFoldDB" id="A0A917BPP9"/>
<dbReference type="PIRSF" id="PIRSF015582">
    <property type="entry name" value="Cit_lyase_B"/>
    <property type="match status" value="1"/>
</dbReference>
<evidence type="ECO:0000256" key="4">
    <source>
        <dbReference type="PIRSR" id="PIRSR015582-1"/>
    </source>
</evidence>
<keyword evidence="2 5" id="KW-0479">Metal-binding</keyword>
<keyword evidence="3 5" id="KW-0460">Magnesium</keyword>
<reference evidence="7" key="2">
    <citation type="submission" date="2020-09" db="EMBL/GenBank/DDBJ databases">
        <authorList>
            <person name="Sun Q."/>
            <person name="Zhou Y."/>
        </authorList>
    </citation>
    <scope>NUCLEOTIDE SEQUENCE</scope>
    <source>
        <strain evidence="7">CGMCC 1.16067</strain>
    </source>
</reference>
<protein>
    <submittedName>
        <fullName evidence="7">CoA ester lyase</fullName>
    </submittedName>
</protein>
<reference evidence="7" key="1">
    <citation type="journal article" date="2014" name="Int. J. Syst. Evol. Microbiol.">
        <title>Complete genome sequence of Corynebacterium casei LMG S-19264T (=DSM 44701T), isolated from a smear-ripened cheese.</title>
        <authorList>
            <consortium name="US DOE Joint Genome Institute (JGI-PGF)"/>
            <person name="Walter F."/>
            <person name="Albersmeier A."/>
            <person name="Kalinowski J."/>
            <person name="Ruckert C."/>
        </authorList>
    </citation>
    <scope>NUCLEOTIDE SEQUENCE</scope>
    <source>
        <strain evidence="7">CGMCC 1.16067</strain>
    </source>
</reference>
<comment type="cofactor">
    <cofactor evidence="1">
        <name>Mg(2+)</name>
        <dbReference type="ChEBI" id="CHEBI:18420"/>
    </cofactor>
</comment>
<evidence type="ECO:0000259" key="6">
    <source>
        <dbReference type="Pfam" id="PF03328"/>
    </source>
</evidence>
<dbReference type="GO" id="GO:0000287">
    <property type="term" value="F:magnesium ion binding"/>
    <property type="evidence" value="ECO:0007669"/>
    <property type="project" value="TreeGrafter"/>
</dbReference>
<dbReference type="SUPFAM" id="SSF51621">
    <property type="entry name" value="Phosphoenolpyruvate/pyruvate domain"/>
    <property type="match status" value="1"/>
</dbReference>
<evidence type="ECO:0000256" key="3">
    <source>
        <dbReference type="ARBA" id="ARBA00022842"/>
    </source>
</evidence>
<organism evidence="7 8">
    <name type="scientific">Marmoricola endophyticus</name>
    <dbReference type="NCBI Taxonomy" id="2040280"/>
    <lineage>
        <taxon>Bacteria</taxon>
        <taxon>Bacillati</taxon>
        <taxon>Actinomycetota</taxon>
        <taxon>Actinomycetes</taxon>
        <taxon>Propionibacteriales</taxon>
        <taxon>Nocardioidaceae</taxon>
        <taxon>Marmoricola</taxon>
    </lineage>
</organism>
<dbReference type="RefSeq" id="WP_229660878.1">
    <property type="nucleotide sequence ID" value="NZ_BMKQ01000001.1"/>
</dbReference>
<gene>
    <name evidence="7" type="ORF">GCM10011519_28760</name>
</gene>
<evidence type="ECO:0000256" key="2">
    <source>
        <dbReference type="ARBA" id="ARBA00022723"/>
    </source>
</evidence>
<feature type="domain" description="HpcH/HpaI aldolase/citrate lyase" evidence="6">
    <location>
        <begin position="8"/>
        <end position="218"/>
    </location>
</feature>
<feature type="binding site" evidence="5">
    <location>
        <position position="149"/>
    </location>
    <ligand>
        <name>Mg(2+)</name>
        <dbReference type="ChEBI" id="CHEBI:18420"/>
    </ligand>
</feature>